<dbReference type="EMBL" id="GBRH01282192">
    <property type="protein sequence ID" value="JAD15703.1"/>
    <property type="molecule type" value="Transcribed_RNA"/>
</dbReference>
<reference evidence="1" key="1">
    <citation type="submission" date="2014-09" db="EMBL/GenBank/DDBJ databases">
        <authorList>
            <person name="Magalhaes I.L.F."/>
            <person name="Oliveira U."/>
            <person name="Santos F.R."/>
            <person name="Vidigal T.H.D.A."/>
            <person name="Brescovit A.D."/>
            <person name="Santos A.J."/>
        </authorList>
    </citation>
    <scope>NUCLEOTIDE SEQUENCE</scope>
    <source>
        <tissue evidence="1">Shoot tissue taken approximately 20 cm above the soil surface</tissue>
    </source>
</reference>
<dbReference type="AlphaFoldDB" id="A0A0A9U1R8"/>
<organism evidence="1">
    <name type="scientific">Arundo donax</name>
    <name type="common">Giant reed</name>
    <name type="synonym">Donax arundinaceus</name>
    <dbReference type="NCBI Taxonomy" id="35708"/>
    <lineage>
        <taxon>Eukaryota</taxon>
        <taxon>Viridiplantae</taxon>
        <taxon>Streptophyta</taxon>
        <taxon>Embryophyta</taxon>
        <taxon>Tracheophyta</taxon>
        <taxon>Spermatophyta</taxon>
        <taxon>Magnoliopsida</taxon>
        <taxon>Liliopsida</taxon>
        <taxon>Poales</taxon>
        <taxon>Poaceae</taxon>
        <taxon>PACMAD clade</taxon>
        <taxon>Arundinoideae</taxon>
        <taxon>Arundineae</taxon>
        <taxon>Arundo</taxon>
    </lineage>
</organism>
<evidence type="ECO:0000313" key="1">
    <source>
        <dbReference type="EMBL" id="JAD15703.1"/>
    </source>
</evidence>
<accession>A0A0A9U1R8</accession>
<proteinExistence type="predicted"/>
<name>A0A0A9U1R8_ARUDO</name>
<reference evidence="1" key="2">
    <citation type="journal article" date="2015" name="Data Brief">
        <title>Shoot transcriptome of the giant reed, Arundo donax.</title>
        <authorList>
            <person name="Barrero R.A."/>
            <person name="Guerrero F.D."/>
            <person name="Moolhuijzen P."/>
            <person name="Goolsby J.A."/>
            <person name="Tidwell J."/>
            <person name="Bellgard S.E."/>
            <person name="Bellgard M.I."/>
        </authorList>
    </citation>
    <scope>NUCLEOTIDE SEQUENCE</scope>
    <source>
        <tissue evidence="1">Shoot tissue taken approximately 20 cm above the soil surface</tissue>
    </source>
</reference>
<protein>
    <submittedName>
        <fullName evidence="1">Uncharacterized protein</fullName>
    </submittedName>
</protein>
<sequence length="66" mass="7453">MGFHFAALFTDYKILVSAELFTLNLKRSHILISGNNRVLGRQSSKTQCEGHDFARGSNHTFPFPNN</sequence>